<accession>A0ABR2Z7N6</accession>
<evidence type="ECO:0008006" key="4">
    <source>
        <dbReference type="Google" id="ProtNLM"/>
    </source>
</evidence>
<feature type="region of interest" description="Disordered" evidence="1">
    <location>
        <begin position="129"/>
        <end position="150"/>
    </location>
</feature>
<evidence type="ECO:0000256" key="1">
    <source>
        <dbReference type="SAM" id="MobiDB-lite"/>
    </source>
</evidence>
<sequence>MPKRKGGDLERVADSDDSFEISSPKPLKKSKQSQVAGPSIPLASGGVGAAKRTKRKGKEKEQVAEKRLARYRSACPNPILARLGRALAQRALLTSELEEIFDSAPAPPQLRAHGLLADEEVIEAWRGATGRATAQPSASSSSSNDTRRIPTREDDCPICYDTMYDGTKTTVKALIGTLEWCKQCGNSVHKGCWDNYTNFQRTKSAESLKCVWCRAPWSDGLAKVSEGRSRAQEGYVNLAGLPGMEDVDT</sequence>
<dbReference type="PANTHER" id="PTHR21540">
    <property type="entry name" value="RING FINGER AND SWIM DOMAIN-CONTAINING PROTEIN 2"/>
    <property type="match status" value="1"/>
</dbReference>
<dbReference type="InterPro" id="IPR039903">
    <property type="entry name" value="Zswim2"/>
</dbReference>
<gene>
    <name evidence="2" type="ORF">AAF712_016122</name>
</gene>
<proteinExistence type="predicted"/>
<reference evidence="2 3" key="1">
    <citation type="submission" date="2024-05" db="EMBL/GenBank/DDBJ databases">
        <title>A draft genome resource for the thread blight pathogen Marasmius tenuissimus strain MS-2.</title>
        <authorList>
            <person name="Yulfo-Soto G.E."/>
            <person name="Baruah I.K."/>
            <person name="Amoako-Attah I."/>
            <person name="Bukari Y."/>
            <person name="Meinhardt L.W."/>
            <person name="Bailey B.A."/>
            <person name="Cohen S.P."/>
        </authorList>
    </citation>
    <scope>NUCLEOTIDE SEQUENCE [LARGE SCALE GENOMIC DNA]</scope>
    <source>
        <strain evidence="2 3">MS-2</strain>
    </source>
</reference>
<keyword evidence="3" id="KW-1185">Reference proteome</keyword>
<name>A0ABR2Z7N6_9AGAR</name>
<dbReference type="EMBL" id="JBBXMP010000614">
    <property type="protein sequence ID" value="KAL0057244.1"/>
    <property type="molecule type" value="Genomic_DNA"/>
</dbReference>
<comment type="caution">
    <text evidence="2">The sequence shown here is derived from an EMBL/GenBank/DDBJ whole genome shotgun (WGS) entry which is preliminary data.</text>
</comment>
<dbReference type="Proteomes" id="UP001437256">
    <property type="component" value="Unassembled WGS sequence"/>
</dbReference>
<evidence type="ECO:0000313" key="2">
    <source>
        <dbReference type="EMBL" id="KAL0057244.1"/>
    </source>
</evidence>
<protein>
    <recommendedName>
        <fullName evidence="4">RING-type domain-containing protein</fullName>
    </recommendedName>
</protein>
<dbReference type="InterPro" id="IPR013083">
    <property type="entry name" value="Znf_RING/FYVE/PHD"/>
</dbReference>
<dbReference type="PANTHER" id="PTHR21540:SF0">
    <property type="entry name" value="PHD FAMILY PROTEIN"/>
    <property type="match status" value="1"/>
</dbReference>
<evidence type="ECO:0000313" key="3">
    <source>
        <dbReference type="Proteomes" id="UP001437256"/>
    </source>
</evidence>
<feature type="non-terminal residue" evidence="2">
    <location>
        <position position="249"/>
    </location>
</feature>
<organism evidence="2 3">
    <name type="scientific">Marasmius tenuissimus</name>
    <dbReference type="NCBI Taxonomy" id="585030"/>
    <lineage>
        <taxon>Eukaryota</taxon>
        <taxon>Fungi</taxon>
        <taxon>Dikarya</taxon>
        <taxon>Basidiomycota</taxon>
        <taxon>Agaricomycotina</taxon>
        <taxon>Agaricomycetes</taxon>
        <taxon>Agaricomycetidae</taxon>
        <taxon>Agaricales</taxon>
        <taxon>Marasmiineae</taxon>
        <taxon>Marasmiaceae</taxon>
        <taxon>Marasmius</taxon>
    </lineage>
</organism>
<dbReference type="SUPFAM" id="SSF57850">
    <property type="entry name" value="RING/U-box"/>
    <property type="match status" value="1"/>
</dbReference>
<dbReference type="Gene3D" id="3.30.40.10">
    <property type="entry name" value="Zinc/RING finger domain, C3HC4 (zinc finger)"/>
    <property type="match status" value="1"/>
</dbReference>
<feature type="compositionally biased region" description="Basic and acidic residues" evidence="1">
    <location>
        <begin position="1"/>
        <end position="14"/>
    </location>
</feature>
<feature type="region of interest" description="Disordered" evidence="1">
    <location>
        <begin position="1"/>
        <end position="64"/>
    </location>
</feature>